<feature type="region of interest" description="Disordered" evidence="1">
    <location>
        <begin position="97"/>
        <end position="171"/>
    </location>
</feature>
<evidence type="ECO:0000256" key="1">
    <source>
        <dbReference type="SAM" id="MobiDB-lite"/>
    </source>
</evidence>
<dbReference type="AlphaFoldDB" id="A0A2T2PAV8"/>
<dbReference type="EMBL" id="KZ678128">
    <property type="protein sequence ID" value="PSN74780.1"/>
    <property type="molecule type" value="Genomic_DNA"/>
</dbReference>
<name>A0A2T2PAV8_CORCC</name>
<feature type="compositionally biased region" description="Polar residues" evidence="1">
    <location>
        <begin position="129"/>
        <end position="144"/>
    </location>
</feature>
<dbReference type="Proteomes" id="UP000240883">
    <property type="component" value="Unassembled WGS sequence"/>
</dbReference>
<gene>
    <name evidence="2" type="ORF">BS50DRAFT_671098</name>
</gene>
<protein>
    <submittedName>
        <fullName evidence="2">Uncharacterized protein</fullName>
    </submittedName>
</protein>
<feature type="compositionally biased region" description="Basic and acidic residues" evidence="1">
    <location>
        <begin position="98"/>
        <end position="128"/>
    </location>
</feature>
<accession>A0A2T2PAV8</accession>
<sequence>MRPQHRPQIPPPPSLPPAPLDCSGPYILSLSEKDLANFYRRHSYYLSLLETLLHSPLSDDSLASLDRIADVLWDEGYDNTIEMTRMRFRYTRALMQERNNEKRAPLHDANRRTSEPEKPTTTRQDEHQTQAPKSQDGGESNGESKTGAKSEAKDPQGDESVTDKGKARAMA</sequence>
<reference evidence="2 3" key="1">
    <citation type="journal article" date="2018" name="Front. Microbiol.">
        <title>Genome-Wide Analysis of Corynespora cassiicola Leaf Fall Disease Putative Effectors.</title>
        <authorList>
            <person name="Lopez D."/>
            <person name="Ribeiro S."/>
            <person name="Label P."/>
            <person name="Fumanal B."/>
            <person name="Venisse J.S."/>
            <person name="Kohler A."/>
            <person name="de Oliveira R.R."/>
            <person name="Labutti K."/>
            <person name="Lipzen A."/>
            <person name="Lail K."/>
            <person name="Bauer D."/>
            <person name="Ohm R.A."/>
            <person name="Barry K.W."/>
            <person name="Spatafora J."/>
            <person name="Grigoriev I.V."/>
            <person name="Martin F.M."/>
            <person name="Pujade-Renaud V."/>
        </authorList>
    </citation>
    <scope>NUCLEOTIDE SEQUENCE [LARGE SCALE GENOMIC DNA]</scope>
    <source>
        <strain evidence="2 3">Philippines</strain>
    </source>
</reference>
<keyword evidence="3" id="KW-1185">Reference proteome</keyword>
<evidence type="ECO:0000313" key="2">
    <source>
        <dbReference type="EMBL" id="PSN74780.1"/>
    </source>
</evidence>
<proteinExistence type="predicted"/>
<feature type="region of interest" description="Disordered" evidence="1">
    <location>
        <begin position="1"/>
        <end position="20"/>
    </location>
</feature>
<evidence type="ECO:0000313" key="3">
    <source>
        <dbReference type="Proteomes" id="UP000240883"/>
    </source>
</evidence>
<feature type="compositionally biased region" description="Pro residues" evidence="1">
    <location>
        <begin position="8"/>
        <end position="19"/>
    </location>
</feature>
<feature type="compositionally biased region" description="Basic and acidic residues" evidence="1">
    <location>
        <begin position="146"/>
        <end position="171"/>
    </location>
</feature>
<organism evidence="2 3">
    <name type="scientific">Corynespora cassiicola Philippines</name>
    <dbReference type="NCBI Taxonomy" id="1448308"/>
    <lineage>
        <taxon>Eukaryota</taxon>
        <taxon>Fungi</taxon>
        <taxon>Dikarya</taxon>
        <taxon>Ascomycota</taxon>
        <taxon>Pezizomycotina</taxon>
        <taxon>Dothideomycetes</taxon>
        <taxon>Pleosporomycetidae</taxon>
        <taxon>Pleosporales</taxon>
        <taxon>Corynesporascaceae</taxon>
        <taxon>Corynespora</taxon>
    </lineage>
</organism>